<dbReference type="EMBL" id="BGZK01000066">
    <property type="protein sequence ID" value="GBP14658.1"/>
    <property type="molecule type" value="Genomic_DNA"/>
</dbReference>
<sequence length="183" mass="20801">MLVFALSGCVSRACLHGDGGVRAFRERAARAGKGAMRKPEVRFKRTKSEESDFPRHNKRDARVIQGCVASPWLFNLFMDSCLYGLKEYECGPRIDWLFVKCLLYAADQVILAALSVRELQEMVTKINDSVKKIGSDHYAYPYASFFCHTSAVVKVDYSTTKMKVGSIRWRYDLCEYVRSVSEG</sequence>
<reference evidence="1 2" key="1">
    <citation type="journal article" date="2019" name="Commun. Biol.">
        <title>The bagworm genome reveals a unique fibroin gene that provides high tensile strength.</title>
        <authorList>
            <person name="Kono N."/>
            <person name="Nakamura H."/>
            <person name="Ohtoshi R."/>
            <person name="Tomita M."/>
            <person name="Numata K."/>
            <person name="Arakawa K."/>
        </authorList>
    </citation>
    <scope>NUCLEOTIDE SEQUENCE [LARGE SCALE GENOMIC DNA]</scope>
</reference>
<proteinExistence type="predicted"/>
<organism evidence="1 2">
    <name type="scientific">Eumeta variegata</name>
    <name type="common">Bagworm moth</name>
    <name type="synonym">Eumeta japonica</name>
    <dbReference type="NCBI Taxonomy" id="151549"/>
    <lineage>
        <taxon>Eukaryota</taxon>
        <taxon>Metazoa</taxon>
        <taxon>Ecdysozoa</taxon>
        <taxon>Arthropoda</taxon>
        <taxon>Hexapoda</taxon>
        <taxon>Insecta</taxon>
        <taxon>Pterygota</taxon>
        <taxon>Neoptera</taxon>
        <taxon>Endopterygota</taxon>
        <taxon>Lepidoptera</taxon>
        <taxon>Glossata</taxon>
        <taxon>Ditrysia</taxon>
        <taxon>Tineoidea</taxon>
        <taxon>Psychidae</taxon>
        <taxon>Oiketicinae</taxon>
        <taxon>Eumeta</taxon>
    </lineage>
</organism>
<dbReference type="OrthoDB" id="8775810at2759"/>
<protein>
    <recommendedName>
        <fullName evidence="3">Reverse transcriptase domain-containing protein</fullName>
    </recommendedName>
</protein>
<dbReference type="Proteomes" id="UP000299102">
    <property type="component" value="Unassembled WGS sequence"/>
</dbReference>
<name>A0A4C1TML6_EUMVA</name>
<evidence type="ECO:0008006" key="3">
    <source>
        <dbReference type="Google" id="ProtNLM"/>
    </source>
</evidence>
<dbReference type="AlphaFoldDB" id="A0A4C1TML6"/>
<accession>A0A4C1TML6</accession>
<gene>
    <name evidence="1" type="ORF">EVAR_9571_1</name>
</gene>
<evidence type="ECO:0000313" key="2">
    <source>
        <dbReference type="Proteomes" id="UP000299102"/>
    </source>
</evidence>
<comment type="caution">
    <text evidence="1">The sequence shown here is derived from an EMBL/GenBank/DDBJ whole genome shotgun (WGS) entry which is preliminary data.</text>
</comment>
<keyword evidence="2" id="KW-1185">Reference proteome</keyword>
<evidence type="ECO:0000313" key="1">
    <source>
        <dbReference type="EMBL" id="GBP14658.1"/>
    </source>
</evidence>